<keyword evidence="5 10" id="KW-0812">Transmembrane</keyword>
<dbReference type="PROSITE" id="PS01327">
    <property type="entry name" value="MSCL"/>
    <property type="match status" value="1"/>
</dbReference>
<proteinExistence type="inferred from homology"/>
<dbReference type="Pfam" id="PF01741">
    <property type="entry name" value="MscL"/>
    <property type="match status" value="1"/>
</dbReference>
<dbReference type="HAMAP" id="MF_00115">
    <property type="entry name" value="MscL"/>
    <property type="match status" value="1"/>
</dbReference>
<evidence type="ECO:0000313" key="11">
    <source>
        <dbReference type="EMBL" id="MCU7377662.1"/>
    </source>
</evidence>
<dbReference type="Gene3D" id="1.10.1200.120">
    <property type="entry name" value="Large-conductance mechanosensitive channel, MscL, domain 1"/>
    <property type="match status" value="1"/>
</dbReference>
<reference evidence="12" key="1">
    <citation type="submission" date="2022-09" db="EMBL/GenBank/DDBJ databases">
        <title>Culturomic study of gut microbiota in children with autism spectrum disorder.</title>
        <authorList>
            <person name="Efimov B.A."/>
            <person name="Chaplin A.V."/>
            <person name="Sokolova S.R."/>
            <person name="Pikina A.P."/>
            <person name="Korzhanova M."/>
            <person name="Belova V."/>
            <person name="Korostin D."/>
        </authorList>
    </citation>
    <scope>NUCLEOTIDE SEQUENCE</scope>
    <source>
        <strain evidence="12">ASD5510</strain>
    </source>
</reference>
<evidence type="ECO:0000313" key="13">
    <source>
        <dbReference type="Proteomes" id="UP001065549"/>
    </source>
</evidence>
<feature type="transmembrane region" description="Helical" evidence="10">
    <location>
        <begin position="84"/>
        <end position="108"/>
    </location>
</feature>
<gene>
    <name evidence="10 12" type="primary">mscL</name>
    <name evidence="11" type="ORF">OBO34_04740</name>
    <name evidence="12" type="ORF">OBO34_12680</name>
</gene>
<dbReference type="InterPro" id="IPR037673">
    <property type="entry name" value="MSC/AndL"/>
</dbReference>
<feature type="transmembrane region" description="Helical" evidence="10">
    <location>
        <begin position="21"/>
        <end position="42"/>
    </location>
</feature>
<accession>A0A9J6QPS2</accession>
<evidence type="ECO:0000256" key="10">
    <source>
        <dbReference type="HAMAP-Rule" id="MF_00115"/>
    </source>
</evidence>
<evidence type="ECO:0000256" key="5">
    <source>
        <dbReference type="ARBA" id="ARBA00022692"/>
    </source>
</evidence>
<dbReference type="NCBIfam" id="TIGR00220">
    <property type="entry name" value="mscL"/>
    <property type="match status" value="1"/>
</dbReference>
<keyword evidence="6 10" id="KW-1133">Transmembrane helix</keyword>
<comment type="subunit">
    <text evidence="10">Homopentamer.</text>
</comment>
<evidence type="ECO:0000256" key="9">
    <source>
        <dbReference type="ARBA" id="ARBA00023303"/>
    </source>
</evidence>
<evidence type="ECO:0000256" key="2">
    <source>
        <dbReference type="ARBA" id="ARBA00007254"/>
    </source>
</evidence>
<keyword evidence="4 10" id="KW-1003">Cell membrane</keyword>
<name>A0A9J6QPS2_9FIRM</name>
<dbReference type="InterPro" id="IPR019823">
    <property type="entry name" value="Mechanosensitive_channel_CS"/>
</dbReference>
<comment type="subcellular location">
    <subcellularLocation>
        <location evidence="1 10">Cell membrane</location>
        <topology evidence="1 10">Multi-pass membrane protein</topology>
    </subcellularLocation>
</comment>
<dbReference type="GO" id="GO:0005886">
    <property type="term" value="C:plasma membrane"/>
    <property type="evidence" value="ECO:0007669"/>
    <property type="project" value="UniProtKB-SubCell"/>
</dbReference>
<comment type="similarity">
    <text evidence="2 10">Belongs to the MscL family.</text>
</comment>
<keyword evidence="3 10" id="KW-0813">Transport</keyword>
<organism evidence="12 13">
    <name type="scientific">Hominibacterium faecale</name>
    <dbReference type="NCBI Taxonomy" id="2839743"/>
    <lineage>
        <taxon>Bacteria</taxon>
        <taxon>Bacillati</taxon>
        <taxon>Bacillota</taxon>
        <taxon>Clostridia</taxon>
        <taxon>Peptostreptococcales</taxon>
        <taxon>Anaerovoracaceae</taxon>
        <taxon>Hominibacterium</taxon>
    </lineage>
</organism>
<dbReference type="NCBIfam" id="NF010557">
    <property type="entry name" value="PRK13952.1"/>
    <property type="match status" value="1"/>
</dbReference>
<keyword evidence="9 10" id="KW-0407">Ion channel</keyword>
<dbReference type="Proteomes" id="UP001065549">
    <property type="component" value="Unassembled WGS sequence"/>
</dbReference>
<dbReference type="PRINTS" id="PR01264">
    <property type="entry name" value="MECHCHANNEL"/>
</dbReference>
<comment type="function">
    <text evidence="10">Channel that opens in response to stretch forces in the membrane lipid bilayer. May participate in the regulation of osmotic pressure changes within the cell.</text>
</comment>
<dbReference type="PANTHER" id="PTHR30266">
    <property type="entry name" value="MECHANOSENSITIVE CHANNEL MSCL"/>
    <property type="match status" value="1"/>
</dbReference>
<evidence type="ECO:0000256" key="8">
    <source>
        <dbReference type="ARBA" id="ARBA00023136"/>
    </source>
</evidence>
<evidence type="ECO:0000256" key="1">
    <source>
        <dbReference type="ARBA" id="ARBA00004651"/>
    </source>
</evidence>
<evidence type="ECO:0000313" key="12">
    <source>
        <dbReference type="EMBL" id="MCU7379201.1"/>
    </source>
</evidence>
<evidence type="ECO:0000256" key="4">
    <source>
        <dbReference type="ARBA" id="ARBA00022475"/>
    </source>
</evidence>
<dbReference type="RefSeq" id="WP_148397281.1">
    <property type="nucleotide sequence ID" value="NZ_JAJAGH010000014.1"/>
</dbReference>
<evidence type="ECO:0000256" key="7">
    <source>
        <dbReference type="ARBA" id="ARBA00023065"/>
    </source>
</evidence>
<protein>
    <recommendedName>
        <fullName evidence="10">Large-conductance mechanosensitive channel</fullName>
    </recommendedName>
</protein>
<dbReference type="AlphaFoldDB" id="A0A9J6QPS2"/>
<dbReference type="InterPro" id="IPR036019">
    <property type="entry name" value="MscL_channel"/>
</dbReference>
<keyword evidence="13" id="KW-1185">Reference proteome</keyword>
<dbReference type="GO" id="GO:0008381">
    <property type="term" value="F:mechanosensitive monoatomic ion channel activity"/>
    <property type="evidence" value="ECO:0007669"/>
    <property type="project" value="UniProtKB-UniRule"/>
</dbReference>
<keyword evidence="7 10" id="KW-0406">Ion transport</keyword>
<comment type="caution">
    <text evidence="12">The sequence shown here is derived from an EMBL/GenBank/DDBJ whole genome shotgun (WGS) entry which is preliminary data.</text>
</comment>
<dbReference type="EMBL" id="JAOSHN010000002">
    <property type="protein sequence ID" value="MCU7377662.1"/>
    <property type="molecule type" value="Genomic_DNA"/>
</dbReference>
<dbReference type="InterPro" id="IPR001185">
    <property type="entry name" value="MS_channel"/>
</dbReference>
<dbReference type="PANTHER" id="PTHR30266:SF2">
    <property type="entry name" value="LARGE-CONDUCTANCE MECHANOSENSITIVE CHANNEL"/>
    <property type="match status" value="1"/>
</dbReference>
<evidence type="ECO:0000256" key="3">
    <source>
        <dbReference type="ARBA" id="ARBA00022448"/>
    </source>
</evidence>
<keyword evidence="8 10" id="KW-0472">Membrane</keyword>
<evidence type="ECO:0000256" key="6">
    <source>
        <dbReference type="ARBA" id="ARBA00022989"/>
    </source>
</evidence>
<dbReference type="SUPFAM" id="SSF81330">
    <property type="entry name" value="Gated mechanosensitive channel"/>
    <property type="match status" value="1"/>
</dbReference>
<dbReference type="EMBL" id="JAOSHN010000005">
    <property type="protein sequence ID" value="MCU7379201.1"/>
    <property type="molecule type" value="Genomic_DNA"/>
</dbReference>
<sequence>MKRKGKGFIGEFKEFVMRGNVMDLAVGVIIGGAFQSIVSSLVSDVIMPVVTLVTGGIHFENWFLAMDGNHYATYEEAKAAGAAVIGYGTFLTAVINFLIMAFVIFLLVKGMNKLSEANPLAKKGGEEESAPKTKTCPFCKSEIPVDATKCAHCTADMPEDETA</sequence>